<evidence type="ECO:0000256" key="6">
    <source>
        <dbReference type="ARBA" id="ARBA00022989"/>
    </source>
</evidence>
<feature type="compositionally biased region" description="Basic and acidic residues" evidence="9">
    <location>
        <begin position="1"/>
        <end position="20"/>
    </location>
</feature>
<dbReference type="Pfam" id="PF01545">
    <property type="entry name" value="Cation_efflux"/>
    <property type="match status" value="1"/>
</dbReference>
<evidence type="ECO:0000259" key="12">
    <source>
        <dbReference type="Pfam" id="PF16916"/>
    </source>
</evidence>
<evidence type="ECO:0000313" key="14">
    <source>
        <dbReference type="Proteomes" id="UP001465331"/>
    </source>
</evidence>
<comment type="subcellular location">
    <subcellularLocation>
        <location evidence="1">Membrane</location>
        <topology evidence="1">Multi-pass membrane protein</topology>
    </subcellularLocation>
</comment>
<evidence type="ECO:0000256" key="4">
    <source>
        <dbReference type="ARBA" id="ARBA00022692"/>
    </source>
</evidence>
<feature type="region of interest" description="Disordered" evidence="9">
    <location>
        <begin position="1"/>
        <end position="26"/>
    </location>
</feature>
<dbReference type="InterPro" id="IPR050681">
    <property type="entry name" value="CDF/SLC30A"/>
</dbReference>
<feature type="transmembrane region" description="Helical" evidence="10">
    <location>
        <begin position="34"/>
        <end position="54"/>
    </location>
</feature>
<feature type="domain" description="Cation efflux protein transmembrane" evidence="11">
    <location>
        <begin position="34"/>
        <end position="230"/>
    </location>
</feature>
<evidence type="ECO:0000313" key="13">
    <source>
        <dbReference type="EMBL" id="MES0872619.1"/>
    </source>
</evidence>
<keyword evidence="4 10" id="KW-0812">Transmembrane</keyword>
<feature type="transmembrane region" description="Helical" evidence="10">
    <location>
        <begin position="175"/>
        <end position="199"/>
    </location>
</feature>
<dbReference type="SUPFAM" id="SSF160240">
    <property type="entry name" value="Cation efflux protein cytoplasmic domain-like"/>
    <property type="match status" value="1"/>
</dbReference>
<dbReference type="RefSeq" id="WP_352886613.1">
    <property type="nucleotide sequence ID" value="NZ_JBEPIJ010000001.1"/>
</dbReference>
<dbReference type="Gene3D" id="1.20.1510.10">
    <property type="entry name" value="Cation efflux protein transmembrane domain"/>
    <property type="match status" value="1"/>
</dbReference>
<feature type="transmembrane region" description="Helical" evidence="10">
    <location>
        <begin position="101"/>
        <end position="120"/>
    </location>
</feature>
<evidence type="ECO:0000256" key="2">
    <source>
        <dbReference type="ARBA" id="ARBA00008873"/>
    </source>
</evidence>
<dbReference type="PANTHER" id="PTHR11562:SF17">
    <property type="entry name" value="RE54080P-RELATED"/>
    <property type="match status" value="1"/>
</dbReference>
<feature type="domain" description="Cation efflux protein cytoplasmic" evidence="12">
    <location>
        <begin position="246"/>
        <end position="308"/>
    </location>
</feature>
<dbReference type="PANTHER" id="PTHR11562">
    <property type="entry name" value="CATION EFFLUX PROTEIN/ ZINC TRANSPORTER"/>
    <property type="match status" value="1"/>
</dbReference>
<dbReference type="InterPro" id="IPR027469">
    <property type="entry name" value="Cation_efflux_TMD_sf"/>
</dbReference>
<feature type="transmembrane region" description="Helical" evidence="10">
    <location>
        <begin position="132"/>
        <end position="155"/>
    </location>
</feature>
<dbReference type="InterPro" id="IPR002524">
    <property type="entry name" value="Cation_efflux"/>
</dbReference>
<organism evidence="13 14">
    <name type="scientific">Sinimarinibacterium thermocellulolyticum</name>
    <dbReference type="NCBI Taxonomy" id="3170016"/>
    <lineage>
        <taxon>Bacteria</taxon>
        <taxon>Pseudomonadati</taxon>
        <taxon>Pseudomonadota</taxon>
        <taxon>Gammaproteobacteria</taxon>
        <taxon>Nevskiales</taxon>
        <taxon>Nevskiaceae</taxon>
        <taxon>Sinimarinibacterium</taxon>
    </lineage>
</organism>
<dbReference type="Pfam" id="PF16916">
    <property type="entry name" value="ZT_dimer"/>
    <property type="match status" value="1"/>
</dbReference>
<keyword evidence="3" id="KW-0813">Transport</keyword>
<evidence type="ECO:0000256" key="3">
    <source>
        <dbReference type="ARBA" id="ARBA00022448"/>
    </source>
</evidence>
<sequence length="318" mass="34367">MHDHHVDHDHLREPAHDHSHGHGRAPAATADRRLKLALALTAGFMLVEVIGGIFSGSLALLADAGHMLTDVLALALALWARHQTLRPADAQRSYGYHRLPVLAAFVNGLALLAIIVWIGIEAVQRLLTPPPVAGELMLGVAAAGLLVNIAAFFVLRGARHDHDHAHDLNLRGALLHVLGDLLGSAAAIVAAVVILVTGWMPIDPLLSLLVAALILRSAWRLVRESAHVLLEGTPEGFDAAQFADRLVADVAGVRGVHHVHHWMLTPERSLMTLHAELADAVDDDRVVREIKAWVKSHYRVAHVTVQTERGGCADEHPH</sequence>
<dbReference type="SUPFAM" id="SSF161111">
    <property type="entry name" value="Cation efflux protein transmembrane domain-like"/>
    <property type="match status" value="1"/>
</dbReference>
<keyword evidence="5" id="KW-0864">Zinc transport</keyword>
<dbReference type="NCBIfam" id="TIGR01297">
    <property type="entry name" value="CDF"/>
    <property type="match status" value="1"/>
</dbReference>
<gene>
    <name evidence="13" type="ORF">ABSH63_01145</name>
</gene>
<proteinExistence type="inferred from homology"/>
<name>A0ABV2A834_9GAMM</name>
<evidence type="ECO:0000256" key="10">
    <source>
        <dbReference type="SAM" id="Phobius"/>
    </source>
</evidence>
<dbReference type="InterPro" id="IPR058533">
    <property type="entry name" value="Cation_efflux_TM"/>
</dbReference>
<comment type="caution">
    <text evidence="13">The sequence shown here is derived from an EMBL/GenBank/DDBJ whole genome shotgun (WGS) entry which is preliminary data.</text>
</comment>
<keyword evidence="6 10" id="KW-1133">Transmembrane helix</keyword>
<dbReference type="InterPro" id="IPR027470">
    <property type="entry name" value="Cation_efflux_CTD"/>
</dbReference>
<reference evidence="13 14" key="1">
    <citation type="submission" date="2024-06" db="EMBL/GenBank/DDBJ databases">
        <authorList>
            <person name="Li Z."/>
            <person name="Jiang Y."/>
        </authorList>
    </citation>
    <scope>NUCLEOTIDE SEQUENCE [LARGE SCALE GENOMIC DNA]</scope>
    <source>
        <strain evidence="13 14">HSW-8</strain>
    </source>
</reference>
<keyword evidence="5" id="KW-0862">Zinc</keyword>
<dbReference type="InterPro" id="IPR036837">
    <property type="entry name" value="Cation_efflux_CTD_sf"/>
</dbReference>
<evidence type="ECO:0000256" key="9">
    <source>
        <dbReference type="SAM" id="MobiDB-lite"/>
    </source>
</evidence>
<keyword evidence="7" id="KW-0406">Ion transport</keyword>
<keyword evidence="8 10" id="KW-0472">Membrane</keyword>
<evidence type="ECO:0000256" key="1">
    <source>
        <dbReference type="ARBA" id="ARBA00004141"/>
    </source>
</evidence>
<evidence type="ECO:0000259" key="11">
    <source>
        <dbReference type="Pfam" id="PF01545"/>
    </source>
</evidence>
<accession>A0ABV2A834</accession>
<dbReference type="EMBL" id="JBEPIJ010000001">
    <property type="protein sequence ID" value="MES0872619.1"/>
    <property type="molecule type" value="Genomic_DNA"/>
</dbReference>
<protein>
    <submittedName>
        <fullName evidence="13">Cation diffusion facilitator family transporter</fullName>
    </submittedName>
</protein>
<feature type="transmembrane region" description="Helical" evidence="10">
    <location>
        <begin position="60"/>
        <end position="80"/>
    </location>
</feature>
<dbReference type="Proteomes" id="UP001465331">
    <property type="component" value="Unassembled WGS sequence"/>
</dbReference>
<evidence type="ECO:0000256" key="5">
    <source>
        <dbReference type="ARBA" id="ARBA00022906"/>
    </source>
</evidence>
<keyword evidence="14" id="KW-1185">Reference proteome</keyword>
<evidence type="ECO:0000256" key="8">
    <source>
        <dbReference type="ARBA" id="ARBA00023136"/>
    </source>
</evidence>
<evidence type="ECO:0000256" key="7">
    <source>
        <dbReference type="ARBA" id="ARBA00023065"/>
    </source>
</evidence>
<comment type="similarity">
    <text evidence="2">Belongs to the cation diffusion facilitator (CDF) transporter (TC 2.A.4) family. SLC30A subfamily.</text>
</comment>